<dbReference type="InterPro" id="IPR045877">
    <property type="entry name" value="ZFP36-like"/>
</dbReference>
<feature type="compositionally biased region" description="Polar residues" evidence="6">
    <location>
        <begin position="415"/>
        <end position="431"/>
    </location>
</feature>
<feature type="compositionally biased region" description="Low complexity" evidence="6">
    <location>
        <begin position="183"/>
        <end position="215"/>
    </location>
</feature>
<dbReference type="PANTHER" id="PTHR12547:SF18">
    <property type="entry name" value="PROTEIN TIS11"/>
    <property type="match status" value="1"/>
</dbReference>
<feature type="compositionally biased region" description="Basic residues" evidence="6">
    <location>
        <begin position="399"/>
        <end position="408"/>
    </location>
</feature>
<feature type="region of interest" description="Disordered" evidence="6">
    <location>
        <begin position="183"/>
        <end position="235"/>
    </location>
</feature>
<dbReference type="SUPFAM" id="SSF90229">
    <property type="entry name" value="CCCH zinc finger"/>
    <property type="match status" value="2"/>
</dbReference>
<feature type="compositionally biased region" description="Low complexity" evidence="6">
    <location>
        <begin position="93"/>
        <end position="106"/>
    </location>
</feature>
<proteinExistence type="predicted"/>
<feature type="domain" description="C3H1-type" evidence="7">
    <location>
        <begin position="236"/>
        <end position="264"/>
    </location>
</feature>
<dbReference type="SMART" id="SM00356">
    <property type="entry name" value="ZnF_C3H1"/>
    <property type="match status" value="2"/>
</dbReference>
<name>A0A4Y0BIU2_ANOFN</name>
<feature type="compositionally biased region" description="Low complexity" evidence="6">
    <location>
        <begin position="327"/>
        <end position="341"/>
    </location>
</feature>
<evidence type="ECO:0000256" key="5">
    <source>
        <dbReference type="PROSITE-ProRule" id="PRU00723"/>
    </source>
</evidence>
<dbReference type="STRING" id="62324.A0A4Y0BIU2"/>
<feature type="compositionally biased region" description="Basic residues" evidence="6">
    <location>
        <begin position="355"/>
        <end position="367"/>
    </location>
</feature>
<feature type="region of interest" description="Disordered" evidence="6">
    <location>
        <begin position="327"/>
        <end position="371"/>
    </location>
</feature>
<dbReference type="FunFam" id="4.10.1000.10:FF:000002">
    <property type="entry name" value="Zinc finger protein 36, C3H1 type-like 1"/>
    <property type="match status" value="1"/>
</dbReference>
<organism evidence="8">
    <name type="scientific">Anopheles funestus</name>
    <name type="common">African malaria mosquito</name>
    <dbReference type="NCBI Taxonomy" id="62324"/>
    <lineage>
        <taxon>Eukaryota</taxon>
        <taxon>Metazoa</taxon>
        <taxon>Ecdysozoa</taxon>
        <taxon>Arthropoda</taxon>
        <taxon>Hexapoda</taxon>
        <taxon>Insecta</taxon>
        <taxon>Pterygota</taxon>
        <taxon>Neoptera</taxon>
        <taxon>Endopterygota</taxon>
        <taxon>Diptera</taxon>
        <taxon>Nematocera</taxon>
        <taxon>Culicoidea</taxon>
        <taxon>Culicidae</taxon>
        <taxon>Anophelinae</taxon>
        <taxon>Anopheles</taxon>
    </lineage>
</organism>
<dbReference type="InterPro" id="IPR000571">
    <property type="entry name" value="Znf_CCCH"/>
</dbReference>
<evidence type="ECO:0000259" key="7">
    <source>
        <dbReference type="PROSITE" id="PS50103"/>
    </source>
</evidence>
<feature type="region of interest" description="Disordered" evidence="6">
    <location>
        <begin position="383"/>
        <end position="431"/>
    </location>
</feature>
<dbReference type="PROSITE" id="PS50103">
    <property type="entry name" value="ZF_C3H1"/>
    <property type="match status" value="2"/>
</dbReference>
<dbReference type="GO" id="GO:0003729">
    <property type="term" value="F:mRNA binding"/>
    <property type="evidence" value="ECO:0007669"/>
    <property type="project" value="InterPro"/>
</dbReference>
<evidence type="ECO:0000313" key="8">
    <source>
        <dbReference type="EnsemblMetazoa" id="AFUN020651-PA"/>
    </source>
</evidence>
<accession>A0A4Y0BIU2</accession>
<dbReference type="GO" id="GO:0008270">
    <property type="term" value="F:zinc ion binding"/>
    <property type="evidence" value="ECO:0007669"/>
    <property type="project" value="UniProtKB-KW"/>
</dbReference>
<feature type="compositionally biased region" description="Polar residues" evidence="6">
    <location>
        <begin position="225"/>
        <end position="235"/>
    </location>
</feature>
<feature type="compositionally biased region" description="Low complexity" evidence="6">
    <location>
        <begin position="387"/>
        <end position="398"/>
    </location>
</feature>
<feature type="zinc finger region" description="C3H1-type" evidence="5">
    <location>
        <begin position="236"/>
        <end position="264"/>
    </location>
</feature>
<feature type="zinc finger region" description="C3H1-type" evidence="5">
    <location>
        <begin position="274"/>
        <end position="302"/>
    </location>
</feature>
<evidence type="ECO:0000256" key="6">
    <source>
        <dbReference type="SAM" id="MobiDB-lite"/>
    </source>
</evidence>
<dbReference type="VEuPathDB" id="VectorBase:AFUN2_012114"/>
<keyword evidence="3 5" id="KW-0863">Zinc-finger</keyword>
<dbReference type="Gene3D" id="4.10.1000.10">
    <property type="entry name" value="Zinc finger, CCCH-type"/>
    <property type="match status" value="2"/>
</dbReference>
<sequence>MSTAIMHSASLYDFGEYPRKNQTNTSRSNTQMIVGGGGVGGGNVHNITPAGGASNTSNAFVFSPTFNVTAALVATNGSGNAQQTLNGNHHIEQQQQQQHQQQSQQSPHFHRKIPLSRLLLDLDDASTQHKQQQQGNNNGGSGATHHHPLFRTASQPATRQMVGNLLEMIALNGIKLSQDMSFGSTGSNSANSISSNNGNNNNQLATTSNTTSSSSGHRKLERTQSEPLPQQVNTSRYKTELCRPYEEAGECKYGDKCQFAHGMQELRNLQRHPKYKTELCRTFHSVGFCPYGPRCHFVHNAEEARNHNRNVAAYHARLAAAAAAAAGSNSSSQSSQGAARNGNNGPSMLNGNNQQHHHGHGHHHSQQHKALSMAQLQTAILQQSSMAHAQQQQQLHHQQQQHHHHHHQLPLSPALSMSTGSDRASPIGSLSLSPTTSMANFFPEAISPTLQQGGAIPQPFLFPTSPPASPIEGLSPMATPPPSSPSLVAMKMGGSGGAGGSMGHAGVNNMATTVGIGQEERLPVFNMLSSVVEPYAQLSL</sequence>
<evidence type="ECO:0000256" key="3">
    <source>
        <dbReference type="ARBA" id="ARBA00022771"/>
    </source>
</evidence>
<evidence type="ECO:0000256" key="4">
    <source>
        <dbReference type="ARBA" id="ARBA00022833"/>
    </source>
</evidence>
<evidence type="ECO:0000256" key="1">
    <source>
        <dbReference type="ARBA" id="ARBA00022723"/>
    </source>
</evidence>
<evidence type="ECO:0000256" key="2">
    <source>
        <dbReference type="ARBA" id="ARBA00022737"/>
    </source>
</evidence>
<dbReference type="PANTHER" id="PTHR12547">
    <property type="entry name" value="CCCH ZINC FINGER/TIS11-RELATED"/>
    <property type="match status" value="1"/>
</dbReference>
<feature type="region of interest" description="Disordered" evidence="6">
    <location>
        <begin position="90"/>
        <end position="109"/>
    </location>
</feature>
<keyword evidence="2" id="KW-0677">Repeat</keyword>
<dbReference type="VEuPathDB" id="VectorBase:AFUN020651"/>
<dbReference type="AlphaFoldDB" id="A0A4Y0BIU2"/>
<reference evidence="8" key="1">
    <citation type="submission" date="2020-05" db="UniProtKB">
        <authorList>
            <consortium name="EnsemblMetazoa"/>
        </authorList>
    </citation>
    <scope>IDENTIFICATION</scope>
    <source>
        <strain evidence="8">FUMOZ</strain>
    </source>
</reference>
<feature type="domain" description="C3H1-type" evidence="7">
    <location>
        <begin position="274"/>
        <end position="302"/>
    </location>
</feature>
<dbReference type="FunFam" id="4.10.1000.10:FF:000001">
    <property type="entry name" value="zinc finger CCCH domain-containing protein 15-like"/>
    <property type="match status" value="1"/>
</dbReference>
<keyword evidence="4 5" id="KW-0862">Zinc</keyword>
<dbReference type="Pfam" id="PF00642">
    <property type="entry name" value="zf-CCCH"/>
    <property type="match status" value="2"/>
</dbReference>
<keyword evidence="1 5" id="KW-0479">Metal-binding</keyword>
<protein>
    <recommendedName>
        <fullName evidence="7">C3H1-type domain-containing protein</fullName>
    </recommendedName>
</protein>
<feature type="region of interest" description="Disordered" evidence="6">
    <location>
        <begin position="126"/>
        <end position="148"/>
    </location>
</feature>
<dbReference type="InterPro" id="IPR036855">
    <property type="entry name" value="Znf_CCCH_sf"/>
</dbReference>
<dbReference type="EnsemblMetazoa" id="AFUN020651-RA">
    <property type="protein sequence ID" value="AFUN020651-PA"/>
    <property type="gene ID" value="AFUN020651"/>
</dbReference>